<dbReference type="InterPro" id="IPR000387">
    <property type="entry name" value="Tyr_Pase_dom"/>
</dbReference>
<sequence length="347" mass="39524">MASSPSRSSCNVVSLRDALVRTQQLYSTSPIISAAIEVFLSKTRRLQHSDSRSGLSGFELEYRELCRCISNAPGYDLLLTPQTRARKAKNRYNNILPFEKTRVKLADLADDYINANYIDGGYIACGAPVPAAIRDFWHMVWQCDVYVVLMLTKFVEQARLSADMYWDTHVDQAVDFDGVFVKLMAENEMPSSPSIVVREFKVWKVDDAGQESESRAIQHFQLTSWPDHGVLQNYRVVAQLLDSVNSYQHEASRLHNVDARVVVHCSAGVGRSGTFIAIDILLKQLNRVLTETINSEEERAQAIRHAMDIRRVVHRLRSQRPGMVQTPEQYRMIYQFLAAVVSVERPW</sequence>
<proteinExistence type="predicted"/>
<dbReference type="PROSITE" id="PS00383">
    <property type="entry name" value="TYR_PHOSPHATASE_1"/>
    <property type="match status" value="1"/>
</dbReference>
<dbReference type="InterPro" id="IPR003595">
    <property type="entry name" value="Tyr_Pase_cat"/>
</dbReference>
<dbReference type="PROSITE" id="PS50055">
    <property type="entry name" value="TYR_PHOSPHATASE_PTP"/>
    <property type="match status" value="1"/>
</dbReference>
<feature type="domain" description="Tyrosine-protein phosphatase" evidence="1">
    <location>
        <begin position="58"/>
        <end position="340"/>
    </location>
</feature>
<dbReference type="SMART" id="SM00404">
    <property type="entry name" value="PTPc_motif"/>
    <property type="match status" value="1"/>
</dbReference>
<dbReference type="PROSITE" id="PS50056">
    <property type="entry name" value="TYR_PHOSPHATASE_2"/>
    <property type="match status" value="1"/>
</dbReference>
<dbReference type="InterPro" id="IPR000242">
    <property type="entry name" value="PTP_cat"/>
</dbReference>
<dbReference type="SMART" id="SM00194">
    <property type="entry name" value="PTPc"/>
    <property type="match status" value="1"/>
</dbReference>
<dbReference type="InterPro" id="IPR016130">
    <property type="entry name" value="Tyr_Pase_AS"/>
</dbReference>
<evidence type="ECO:0000259" key="2">
    <source>
        <dbReference type="PROSITE" id="PS50056"/>
    </source>
</evidence>
<dbReference type="CDD" id="cd00047">
    <property type="entry name" value="PTPc"/>
    <property type="match status" value="1"/>
</dbReference>
<evidence type="ECO:0000313" key="4">
    <source>
        <dbReference type="Proteomes" id="UP001162060"/>
    </source>
</evidence>
<dbReference type="InterPro" id="IPR029021">
    <property type="entry name" value="Prot-tyrosine_phosphatase-like"/>
</dbReference>
<organism evidence="3 4">
    <name type="scientific">Peronospora matthiolae</name>
    <dbReference type="NCBI Taxonomy" id="2874970"/>
    <lineage>
        <taxon>Eukaryota</taxon>
        <taxon>Sar</taxon>
        <taxon>Stramenopiles</taxon>
        <taxon>Oomycota</taxon>
        <taxon>Peronosporomycetes</taxon>
        <taxon>Peronosporales</taxon>
        <taxon>Peronosporaceae</taxon>
        <taxon>Peronospora</taxon>
    </lineage>
</organism>
<dbReference type="Pfam" id="PF00102">
    <property type="entry name" value="Y_phosphatase"/>
    <property type="match status" value="1"/>
</dbReference>
<reference evidence="3" key="1">
    <citation type="submission" date="2024-01" db="EMBL/GenBank/DDBJ databases">
        <authorList>
            <person name="Webb A."/>
        </authorList>
    </citation>
    <scope>NUCLEOTIDE SEQUENCE</scope>
    <source>
        <strain evidence="3">Pm1</strain>
    </source>
</reference>
<name>A0AAV1UMJ2_9STRA</name>
<dbReference type="PANTHER" id="PTHR19134">
    <property type="entry name" value="RECEPTOR-TYPE TYROSINE-PROTEIN PHOSPHATASE"/>
    <property type="match status" value="1"/>
</dbReference>
<accession>A0AAV1UMJ2</accession>
<dbReference type="SUPFAM" id="SSF52799">
    <property type="entry name" value="(Phosphotyrosine protein) phosphatases II"/>
    <property type="match status" value="1"/>
</dbReference>
<gene>
    <name evidence="3" type="ORF">PM001_LOCUS20442</name>
</gene>
<dbReference type="GO" id="GO:0004725">
    <property type="term" value="F:protein tyrosine phosphatase activity"/>
    <property type="evidence" value="ECO:0007669"/>
    <property type="project" value="InterPro"/>
</dbReference>
<dbReference type="PRINTS" id="PR00700">
    <property type="entry name" value="PRTYPHPHTASE"/>
</dbReference>
<evidence type="ECO:0000259" key="1">
    <source>
        <dbReference type="PROSITE" id="PS50055"/>
    </source>
</evidence>
<dbReference type="Proteomes" id="UP001162060">
    <property type="component" value="Unassembled WGS sequence"/>
</dbReference>
<comment type="caution">
    <text evidence="3">The sequence shown here is derived from an EMBL/GenBank/DDBJ whole genome shotgun (WGS) entry which is preliminary data.</text>
</comment>
<protein>
    <submittedName>
        <fullName evidence="3">Uncharacterized protein</fullName>
    </submittedName>
</protein>
<feature type="domain" description="Tyrosine specific protein phosphatases" evidence="2">
    <location>
        <begin position="238"/>
        <end position="331"/>
    </location>
</feature>
<evidence type="ECO:0000313" key="3">
    <source>
        <dbReference type="EMBL" id="CAK7935292.1"/>
    </source>
</evidence>
<dbReference type="EMBL" id="CAKLBY020000221">
    <property type="protein sequence ID" value="CAK7935292.1"/>
    <property type="molecule type" value="Genomic_DNA"/>
</dbReference>
<dbReference type="InterPro" id="IPR050348">
    <property type="entry name" value="Protein-Tyr_Phosphatase"/>
</dbReference>
<dbReference type="Gene3D" id="3.90.190.10">
    <property type="entry name" value="Protein tyrosine phosphatase superfamily"/>
    <property type="match status" value="1"/>
</dbReference>
<dbReference type="PANTHER" id="PTHR19134:SF449">
    <property type="entry name" value="TYROSINE-PROTEIN PHOSPHATASE 1"/>
    <property type="match status" value="1"/>
</dbReference>
<dbReference type="AlphaFoldDB" id="A0AAV1UMJ2"/>